<dbReference type="GO" id="GO:0009102">
    <property type="term" value="P:biotin biosynthetic process"/>
    <property type="evidence" value="ECO:0007669"/>
    <property type="project" value="TreeGrafter"/>
</dbReference>
<dbReference type="Pfam" id="PF00155">
    <property type="entry name" value="Aminotran_1_2"/>
    <property type="match status" value="1"/>
</dbReference>
<organism evidence="8">
    <name type="scientific">freshwater metagenome</name>
    <dbReference type="NCBI Taxonomy" id="449393"/>
    <lineage>
        <taxon>unclassified sequences</taxon>
        <taxon>metagenomes</taxon>
        <taxon>ecological metagenomes</taxon>
    </lineage>
</organism>
<accession>A0A6J7HP43</accession>
<reference evidence="8" key="1">
    <citation type="submission" date="2020-05" db="EMBL/GenBank/DDBJ databases">
        <authorList>
            <person name="Chiriac C."/>
            <person name="Salcher M."/>
            <person name="Ghai R."/>
            <person name="Kavagutti S V."/>
        </authorList>
    </citation>
    <scope>NUCLEOTIDE SEQUENCE</scope>
</reference>
<evidence type="ECO:0000256" key="2">
    <source>
        <dbReference type="ARBA" id="ARBA00010008"/>
    </source>
</evidence>
<evidence type="ECO:0000256" key="1">
    <source>
        <dbReference type="ARBA" id="ARBA00001933"/>
    </source>
</evidence>
<evidence type="ECO:0000256" key="3">
    <source>
        <dbReference type="ARBA" id="ARBA00022679"/>
    </source>
</evidence>
<proteinExistence type="inferred from homology"/>
<comment type="cofactor">
    <cofactor evidence="1">
        <name>pyridoxal 5'-phosphate</name>
        <dbReference type="ChEBI" id="CHEBI:597326"/>
    </cofactor>
</comment>
<dbReference type="SUPFAM" id="SSF53383">
    <property type="entry name" value="PLP-dependent transferases"/>
    <property type="match status" value="1"/>
</dbReference>
<dbReference type="Gene3D" id="3.90.1150.10">
    <property type="entry name" value="Aspartate Aminotransferase, domain 1"/>
    <property type="match status" value="1"/>
</dbReference>
<sequence length="382" mass="40080">MSDSHSADWSEWFDSQETEIRNSGRWRAPRSFDAHGAVGELEGRTVVSFASNDYLGLTAHPLVQAAAIEATTRWGAGSGASRLVVGSRPIHHELEDAIAQWRGTQAAVLFPTGFAANLGLLATLGTAGVVIHSDELNHASIIDGCRMARANGAVVHPYRHLDLDQLQSNLASNSSARQVVVTDTVFSMDGDVAPIDDLASLCAQHGALLIVDEAHAVLEHSPAPVVNGALVIQVGTLSKTLGALGGFVAGPRSLVDLLVNRARTYIFTTAPSPADSAAALAAIRILQSAEGDALRERLHQHINRVLPGHPSPIIPVILGDEAAALAASQQLLELGLLVPAIRPPTVAVGSSRLRIALSAAHTDEQITALVDALRVLETDGGQ</sequence>
<evidence type="ECO:0000313" key="6">
    <source>
        <dbReference type="EMBL" id="CAB4592411.1"/>
    </source>
</evidence>
<dbReference type="EMBL" id="CAEZVK010000003">
    <property type="protein sequence ID" value="CAB4621700.1"/>
    <property type="molecule type" value="Genomic_DNA"/>
</dbReference>
<dbReference type="InterPro" id="IPR015424">
    <property type="entry name" value="PyrdxlP-dep_Trfase"/>
</dbReference>
<protein>
    <submittedName>
        <fullName evidence="8">Unannotated protein</fullName>
    </submittedName>
</protein>
<dbReference type="InterPro" id="IPR004839">
    <property type="entry name" value="Aminotransferase_I/II_large"/>
</dbReference>
<dbReference type="GO" id="GO:0016740">
    <property type="term" value="F:transferase activity"/>
    <property type="evidence" value="ECO:0007669"/>
    <property type="project" value="UniProtKB-KW"/>
</dbReference>
<dbReference type="InterPro" id="IPR015421">
    <property type="entry name" value="PyrdxlP-dep_Trfase_major"/>
</dbReference>
<evidence type="ECO:0000313" key="8">
    <source>
        <dbReference type="EMBL" id="CAB4919023.1"/>
    </source>
</evidence>
<keyword evidence="3" id="KW-0808">Transferase</keyword>
<evidence type="ECO:0000256" key="4">
    <source>
        <dbReference type="ARBA" id="ARBA00022898"/>
    </source>
</evidence>
<dbReference type="EMBL" id="CAFBNA010000004">
    <property type="protein sequence ID" value="CAB4919023.1"/>
    <property type="molecule type" value="Genomic_DNA"/>
</dbReference>
<comment type="similarity">
    <text evidence="2">Belongs to the class-II pyridoxal-phosphate-dependent aminotransferase family. BioF subfamily.</text>
</comment>
<feature type="domain" description="Aminotransferase class I/classII large" evidence="5">
    <location>
        <begin position="45"/>
        <end position="373"/>
    </location>
</feature>
<dbReference type="PANTHER" id="PTHR13693:SF77">
    <property type="entry name" value="8-AMINO-7-OXONONANOATE SYNTHASE"/>
    <property type="match status" value="1"/>
</dbReference>
<dbReference type="PANTHER" id="PTHR13693">
    <property type="entry name" value="CLASS II AMINOTRANSFERASE/8-AMINO-7-OXONONANOATE SYNTHASE"/>
    <property type="match status" value="1"/>
</dbReference>
<dbReference type="InterPro" id="IPR050087">
    <property type="entry name" value="AON_synthase_class-II"/>
</dbReference>
<dbReference type="Gene3D" id="3.40.640.10">
    <property type="entry name" value="Type I PLP-dependent aspartate aminotransferase-like (Major domain)"/>
    <property type="match status" value="1"/>
</dbReference>
<dbReference type="AlphaFoldDB" id="A0A6J7HP43"/>
<name>A0A6J7HP43_9ZZZZ</name>
<dbReference type="EMBL" id="CAEZUO010000001">
    <property type="protein sequence ID" value="CAB4592411.1"/>
    <property type="molecule type" value="Genomic_DNA"/>
</dbReference>
<dbReference type="InterPro" id="IPR015422">
    <property type="entry name" value="PyrdxlP-dep_Trfase_small"/>
</dbReference>
<evidence type="ECO:0000313" key="7">
    <source>
        <dbReference type="EMBL" id="CAB4621700.1"/>
    </source>
</evidence>
<dbReference type="GO" id="GO:0030170">
    <property type="term" value="F:pyridoxal phosphate binding"/>
    <property type="evidence" value="ECO:0007669"/>
    <property type="project" value="InterPro"/>
</dbReference>
<gene>
    <name evidence="6" type="ORF">UFOPK1827_00037</name>
    <name evidence="7" type="ORF">UFOPK2000_00070</name>
    <name evidence="8" type="ORF">UFOPK3708_00147</name>
</gene>
<evidence type="ECO:0000259" key="5">
    <source>
        <dbReference type="Pfam" id="PF00155"/>
    </source>
</evidence>
<keyword evidence="4" id="KW-0663">Pyridoxal phosphate</keyword>